<evidence type="ECO:0000313" key="3">
    <source>
        <dbReference type="Proteomes" id="UP001054821"/>
    </source>
</evidence>
<keyword evidence="3" id="KW-1185">Reference proteome</keyword>
<sequence>MEVEETQAQGWGGGGRKKNSFQRGAQARVGCGTHQLGLARGPVQPAFETEFPRIGSGSSRKATNPATDDEDQDPSCLDLKRAATPASSASRGPPAAKIGTTRCGLQRGSETRGYGCQSHSPALPPAETHPPTPFPREIHP</sequence>
<name>A0AAD4ZB39_PRUDU</name>
<feature type="compositionally biased region" description="Polar residues" evidence="1">
    <location>
        <begin position="56"/>
        <end position="66"/>
    </location>
</feature>
<organism evidence="2 3">
    <name type="scientific">Prunus dulcis</name>
    <name type="common">Almond</name>
    <name type="synonym">Amygdalus dulcis</name>
    <dbReference type="NCBI Taxonomy" id="3755"/>
    <lineage>
        <taxon>Eukaryota</taxon>
        <taxon>Viridiplantae</taxon>
        <taxon>Streptophyta</taxon>
        <taxon>Embryophyta</taxon>
        <taxon>Tracheophyta</taxon>
        <taxon>Spermatophyta</taxon>
        <taxon>Magnoliopsida</taxon>
        <taxon>eudicotyledons</taxon>
        <taxon>Gunneridae</taxon>
        <taxon>Pentapetalae</taxon>
        <taxon>rosids</taxon>
        <taxon>fabids</taxon>
        <taxon>Rosales</taxon>
        <taxon>Rosaceae</taxon>
        <taxon>Amygdaloideae</taxon>
        <taxon>Amygdaleae</taxon>
        <taxon>Prunus</taxon>
    </lineage>
</organism>
<gene>
    <name evidence="2" type="ORF">L3X38_019481</name>
</gene>
<feature type="compositionally biased region" description="Pro residues" evidence="1">
    <location>
        <begin position="122"/>
        <end position="134"/>
    </location>
</feature>
<accession>A0AAD4ZB39</accession>
<proteinExistence type="predicted"/>
<dbReference type="EMBL" id="JAJFAZ020000003">
    <property type="protein sequence ID" value="KAI5340207.1"/>
    <property type="molecule type" value="Genomic_DNA"/>
</dbReference>
<evidence type="ECO:0000256" key="1">
    <source>
        <dbReference type="SAM" id="MobiDB-lite"/>
    </source>
</evidence>
<reference evidence="2 3" key="1">
    <citation type="journal article" date="2022" name="G3 (Bethesda)">
        <title>Whole-genome sequence and methylome profiling of the almond [Prunus dulcis (Mill.) D.A. Webb] cultivar 'Nonpareil'.</title>
        <authorList>
            <person name="D'Amico-Willman K.M."/>
            <person name="Ouma W.Z."/>
            <person name="Meulia T."/>
            <person name="Sideli G.M."/>
            <person name="Gradziel T.M."/>
            <person name="Fresnedo-Ramirez J."/>
        </authorList>
    </citation>
    <scope>NUCLEOTIDE SEQUENCE [LARGE SCALE GENOMIC DNA]</scope>
    <source>
        <strain evidence="2">Clone GOH B32 T37-40</strain>
    </source>
</reference>
<feature type="region of interest" description="Disordered" evidence="1">
    <location>
        <begin position="1"/>
        <end position="140"/>
    </location>
</feature>
<evidence type="ECO:0000313" key="2">
    <source>
        <dbReference type="EMBL" id="KAI5340207.1"/>
    </source>
</evidence>
<dbReference type="Proteomes" id="UP001054821">
    <property type="component" value="Chromosome 3"/>
</dbReference>
<protein>
    <submittedName>
        <fullName evidence="2">Uncharacterized protein</fullName>
    </submittedName>
</protein>
<feature type="compositionally biased region" description="Low complexity" evidence="1">
    <location>
        <begin position="82"/>
        <end position="96"/>
    </location>
</feature>
<comment type="caution">
    <text evidence="2">The sequence shown here is derived from an EMBL/GenBank/DDBJ whole genome shotgun (WGS) entry which is preliminary data.</text>
</comment>
<dbReference type="AlphaFoldDB" id="A0AAD4ZB39"/>